<sequence>MSGKSPQSGKFSRPGNVRLTQFVKHGGCAAKIGPDTLSRVLERLPKFSDPSLLVGFETSDDAAVYRVTEDTAVIQTLDFFPPVVDDPYTFGQVAAANALSDVYAMGGEPKIALNIVEFPGELDPDILGEILRGGADKVREAGAVLVGGHSIQDDVPKYGLAVTGFVHPDRIYKNYGCREGDVLILTKQLGSGIVNTAVKAQLASEESAREVVRVMTSLNKKAKETARKYTVHACTDVTGFGLLGHCSEMAEASGAVIRINVEDVAYMSGVKEYAQMGLIPGGAYRNRKHVAPMLDTGDLEVSGPDAGNPGSDGIDAGSTDAGGPDEMWLDLLCDPQTSGGLLLAVPEEEAESMLEEFDRAGMETKVSVVGRVVKSGCERGRICLGKGK</sequence>
<dbReference type="FunFam" id="3.30.1330.10:FF:000003">
    <property type="entry name" value="Selenide, water dikinase"/>
    <property type="match status" value="1"/>
</dbReference>
<keyword evidence="6 9" id="KW-0067">ATP-binding</keyword>
<dbReference type="GO" id="GO:0016260">
    <property type="term" value="P:selenocysteine biosynthetic process"/>
    <property type="evidence" value="ECO:0007669"/>
    <property type="project" value="InterPro"/>
</dbReference>
<dbReference type="PANTHER" id="PTHR10256:SF0">
    <property type="entry name" value="INACTIVE SELENIDE, WATER DIKINASE-LIKE PROTEIN-RELATED"/>
    <property type="match status" value="1"/>
</dbReference>
<feature type="site" description="Important for catalytic activity" evidence="9">
    <location>
        <position position="31"/>
    </location>
</feature>
<comment type="cofactor">
    <cofactor evidence="9">
        <name>Mg(2+)</name>
        <dbReference type="ChEBI" id="CHEBI:18420"/>
    </cofactor>
    <text evidence="9">Binds 1 Mg(2+) ion per monomer.</text>
</comment>
<dbReference type="EC" id="2.7.9.3" evidence="9"/>
<evidence type="ECO:0000256" key="9">
    <source>
        <dbReference type="HAMAP-Rule" id="MF_00625"/>
    </source>
</evidence>
<comment type="subunit">
    <text evidence="9">Homodimer.</text>
</comment>
<dbReference type="InterPro" id="IPR004536">
    <property type="entry name" value="SPS/SelD"/>
</dbReference>
<evidence type="ECO:0000256" key="6">
    <source>
        <dbReference type="ARBA" id="ARBA00022840"/>
    </source>
</evidence>
<evidence type="ECO:0000256" key="5">
    <source>
        <dbReference type="ARBA" id="ARBA00022777"/>
    </source>
</evidence>
<dbReference type="Pfam" id="PF02769">
    <property type="entry name" value="AIRS_C"/>
    <property type="match status" value="1"/>
</dbReference>
<evidence type="ECO:0000256" key="1">
    <source>
        <dbReference type="ARBA" id="ARBA00008026"/>
    </source>
</evidence>
<evidence type="ECO:0000256" key="8">
    <source>
        <dbReference type="ARBA" id="ARBA00023266"/>
    </source>
</evidence>
<dbReference type="Pfam" id="PF00586">
    <property type="entry name" value="AIRS"/>
    <property type="match status" value="1"/>
</dbReference>
<keyword evidence="4 9" id="KW-0547">Nucleotide-binding</keyword>
<evidence type="ECO:0000313" key="13">
    <source>
        <dbReference type="EMBL" id="HIX47845.1"/>
    </source>
</evidence>
<evidence type="ECO:0000259" key="11">
    <source>
        <dbReference type="Pfam" id="PF00586"/>
    </source>
</evidence>
<keyword evidence="3 9" id="KW-0479">Metal-binding</keyword>
<comment type="caution">
    <text evidence="13">The sequence shown here is derived from an EMBL/GenBank/DDBJ whole genome shotgun (WGS) entry which is preliminary data.</text>
</comment>
<comment type="catalytic activity">
    <reaction evidence="9">
        <text>hydrogenselenide + ATP + H2O = selenophosphate + AMP + phosphate + 2 H(+)</text>
        <dbReference type="Rhea" id="RHEA:18737"/>
        <dbReference type="ChEBI" id="CHEBI:15377"/>
        <dbReference type="ChEBI" id="CHEBI:15378"/>
        <dbReference type="ChEBI" id="CHEBI:16144"/>
        <dbReference type="ChEBI" id="CHEBI:29317"/>
        <dbReference type="ChEBI" id="CHEBI:30616"/>
        <dbReference type="ChEBI" id="CHEBI:43474"/>
        <dbReference type="ChEBI" id="CHEBI:456215"/>
        <dbReference type="EC" id="2.7.9.3"/>
    </reaction>
</comment>
<feature type="binding site" description="in other chain" evidence="9">
    <location>
        <position position="101"/>
    </location>
    <ligand>
        <name>ATP</name>
        <dbReference type="ChEBI" id="CHEBI:30616"/>
        <note>ligand shared between dimeric partners</note>
    </ligand>
</feature>
<accession>A0A9D2AS33</accession>
<dbReference type="GO" id="GO:0004756">
    <property type="term" value="F:selenide, water dikinase activity"/>
    <property type="evidence" value="ECO:0007669"/>
    <property type="project" value="UniProtKB-UniRule"/>
</dbReference>
<dbReference type="InterPro" id="IPR023061">
    <property type="entry name" value="SelD_I"/>
</dbReference>
<evidence type="ECO:0000256" key="10">
    <source>
        <dbReference type="SAM" id="MobiDB-lite"/>
    </source>
</evidence>
<feature type="binding site" evidence="9">
    <location>
        <position position="236"/>
    </location>
    <ligand>
        <name>Mg(2+)</name>
        <dbReference type="ChEBI" id="CHEBI:18420"/>
    </ligand>
</feature>
<feature type="active site" evidence="9">
    <location>
        <position position="28"/>
    </location>
</feature>
<evidence type="ECO:0000259" key="12">
    <source>
        <dbReference type="Pfam" id="PF02769"/>
    </source>
</evidence>
<keyword evidence="2 9" id="KW-0808">Transferase</keyword>
<evidence type="ECO:0000313" key="14">
    <source>
        <dbReference type="Proteomes" id="UP000824243"/>
    </source>
</evidence>
<dbReference type="GO" id="GO:0000287">
    <property type="term" value="F:magnesium ion binding"/>
    <property type="evidence" value="ECO:0007669"/>
    <property type="project" value="UniProtKB-UniRule"/>
</dbReference>
<feature type="binding site" evidence="9">
    <location>
        <position position="61"/>
    </location>
    <ligand>
        <name>Mg(2+)</name>
        <dbReference type="ChEBI" id="CHEBI:18420"/>
    </ligand>
</feature>
<feature type="binding site" description="in other chain" evidence="9">
    <location>
        <position position="31"/>
    </location>
    <ligand>
        <name>ATP</name>
        <dbReference type="ChEBI" id="CHEBI:30616"/>
        <note>ligand shared between dimeric partners</note>
    </ligand>
</feature>
<evidence type="ECO:0000256" key="4">
    <source>
        <dbReference type="ARBA" id="ARBA00022741"/>
    </source>
</evidence>
<comment type="similarity">
    <text evidence="1 9">Belongs to the selenophosphate synthase 1 family. Class I subfamily.</text>
</comment>
<keyword evidence="7 9" id="KW-0460">Magnesium</keyword>
<dbReference type="NCBIfam" id="NF002098">
    <property type="entry name" value="PRK00943.1"/>
    <property type="match status" value="1"/>
</dbReference>
<dbReference type="SUPFAM" id="SSF56042">
    <property type="entry name" value="PurM C-terminal domain-like"/>
    <property type="match status" value="1"/>
</dbReference>
<dbReference type="Gene3D" id="3.30.1330.10">
    <property type="entry name" value="PurM-like, N-terminal domain"/>
    <property type="match status" value="1"/>
</dbReference>
<dbReference type="GO" id="GO:0005737">
    <property type="term" value="C:cytoplasm"/>
    <property type="evidence" value="ECO:0007669"/>
    <property type="project" value="TreeGrafter"/>
</dbReference>
<feature type="region of interest" description="Disordered" evidence="10">
    <location>
        <begin position="297"/>
        <end position="320"/>
    </location>
</feature>
<dbReference type="CDD" id="cd02195">
    <property type="entry name" value="SelD"/>
    <property type="match status" value="1"/>
</dbReference>
<dbReference type="NCBIfam" id="TIGR00476">
    <property type="entry name" value="selD"/>
    <property type="match status" value="1"/>
</dbReference>
<dbReference type="Proteomes" id="UP000824243">
    <property type="component" value="Unassembled WGS sequence"/>
</dbReference>
<dbReference type="PANTHER" id="PTHR10256">
    <property type="entry name" value="SELENIDE, WATER DIKINASE"/>
    <property type="match status" value="1"/>
</dbReference>
<protein>
    <recommendedName>
        <fullName evidence="9">Selenide, water dikinase</fullName>
        <ecNumber evidence="9">2.7.9.3</ecNumber>
    </recommendedName>
    <alternativeName>
        <fullName evidence="9">Selenium donor protein</fullName>
    </alternativeName>
    <alternativeName>
        <fullName evidence="9">Selenophosphate synthase</fullName>
    </alternativeName>
</protein>
<feature type="binding site" evidence="9">
    <location>
        <position position="101"/>
    </location>
    <ligand>
        <name>Mg(2+)</name>
        <dbReference type="ChEBI" id="CHEBI:18420"/>
    </ligand>
</feature>
<proteinExistence type="inferred from homology"/>
<feature type="binding site" description="in other chain" evidence="9">
    <location>
        <begin position="58"/>
        <end position="60"/>
    </location>
    <ligand>
        <name>ATP</name>
        <dbReference type="ChEBI" id="CHEBI:30616"/>
        <note>ligand shared between dimeric partners</note>
    </ligand>
</feature>
<organism evidence="13 14">
    <name type="scientific">Candidatus Mediterraneibacter caccavium</name>
    <dbReference type="NCBI Taxonomy" id="2838661"/>
    <lineage>
        <taxon>Bacteria</taxon>
        <taxon>Bacillati</taxon>
        <taxon>Bacillota</taxon>
        <taxon>Clostridia</taxon>
        <taxon>Lachnospirales</taxon>
        <taxon>Lachnospiraceae</taxon>
        <taxon>Mediterraneibacter</taxon>
    </lineage>
</organism>
<dbReference type="GO" id="GO:0005524">
    <property type="term" value="F:ATP binding"/>
    <property type="evidence" value="ECO:0007669"/>
    <property type="project" value="UniProtKB-UniRule"/>
</dbReference>
<reference evidence="13" key="1">
    <citation type="journal article" date="2021" name="PeerJ">
        <title>Extensive microbial diversity within the chicken gut microbiome revealed by metagenomics and culture.</title>
        <authorList>
            <person name="Gilroy R."/>
            <person name="Ravi A."/>
            <person name="Getino M."/>
            <person name="Pursley I."/>
            <person name="Horton D.L."/>
            <person name="Alikhan N.F."/>
            <person name="Baker D."/>
            <person name="Gharbi K."/>
            <person name="Hall N."/>
            <person name="Watson M."/>
            <person name="Adriaenssens E.M."/>
            <person name="Foster-Nyarko E."/>
            <person name="Jarju S."/>
            <person name="Secka A."/>
            <person name="Antonio M."/>
            <person name="Oren A."/>
            <person name="Chaudhuri R.R."/>
            <person name="La Ragione R."/>
            <person name="Hildebrand F."/>
            <person name="Pallen M.J."/>
        </authorList>
    </citation>
    <scope>NUCLEOTIDE SEQUENCE</scope>
    <source>
        <strain evidence="13">ChiSjej5B23-15282</strain>
    </source>
</reference>
<dbReference type="PIRSF" id="PIRSF036407">
    <property type="entry name" value="Selenphspht_syn"/>
    <property type="match status" value="1"/>
</dbReference>
<dbReference type="SUPFAM" id="SSF55326">
    <property type="entry name" value="PurM N-terminal domain-like"/>
    <property type="match status" value="1"/>
</dbReference>
<evidence type="ECO:0000256" key="2">
    <source>
        <dbReference type="ARBA" id="ARBA00022679"/>
    </source>
</evidence>
<reference evidence="13" key="2">
    <citation type="submission" date="2021-04" db="EMBL/GenBank/DDBJ databases">
        <authorList>
            <person name="Gilroy R."/>
        </authorList>
    </citation>
    <scope>NUCLEOTIDE SEQUENCE</scope>
    <source>
        <strain evidence="13">ChiSjej5B23-15282</strain>
    </source>
</reference>
<feature type="binding site" evidence="9">
    <location>
        <begin position="148"/>
        <end position="150"/>
    </location>
    <ligand>
        <name>ATP</name>
        <dbReference type="ChEBI" id="CHEBI:30616"/>
        <note>ligand shared between dimeric partners</note>
    </ligand>
</feature>
<dbReference type="Gene3D" id="3.90.650.10">
    <property type="entry name" value="PurM-like C-terminal domain"/>
    <property type="match status" value="1"/>
</dbReference>
<dbReference type="InterPro" id="IPR016188">
    <property type="entry name" value="PurM-like_N"/>
</dbReference>
<evidence type="ECO:0000256" key="7">
    <source>
        <dbReference type="ARBA" id="ARBA00022842"/>
    </source>
</evidence>
<keyword evidence="8 9" id="KW-0711">Selenium</keyword>
<dbReference type="HAMAP" id="MF_00625">
    <property type="entry name" value="SelD"/>
    <property type="match status" value="1"/>
</dbReference>
<dbReference type="InterPro" id="IPR010918">
    <property type="entry name" value="PurM-like_C_dom"/>
</dbReference>
<feature type="domain" description="PurM-like N-terminal" evidence="11">
    <location>
        <begin position="60"/>
        <end position="166"/>
    </location>
</feature>
<feature type="domain" description="PurM-like C-terminal" evidence="12">
    <location>
        <begin position="178"/>
        <end position="376"/>
    </location>
</feature>
<dbReference type="EMBL" id="DXFA01000041">
    <property type="protein sequence ID" value="HIX47845.1"/>
    <property type="molecule type" value="Genomic_DNA"/>
</dbReference>
<dbReference type="AlphaFoldDB" id="A0A9D2AS33"/>
<gene>
    <name evidence="9 13" type="primary">selD</name>
    <name evidence="13" type="ORF">H9981_02330</name>
</gene>
<feature type="binding site" description="in other chain" evidence="9">
    <location>
        <position position="78"/>
    </location>
    <ligand>
        <name>ATP</name>
        <dbReference type="ChEBI" id="CHEBI:30616"/>
        <note>ligand shared between dimeric partners</note>
    </ligand>
</feature>
<comment type="function">
    <text evidence="9">Synthesizes selenophosphate from selenide and ATP.</text>
</comment>
<name>A0A9D2AS33_9FIRM</name>
<dbReference type="InterPro" id="IPR036676">
    <property type="entry name" value="PurM-like_C_sf"/>
</dbReference>
<dbReference type="InterPro" id="IPR036921">
    <property type="entry name" value="PurM-like_N_sf"/>
</dbReference>
<evidence type="ECO:0000256" key="3">
    <source>
        <dbReference type="ARBA" id="ARBA00022723"/>
    </source>
</evidence>
<keyword evidence="5 9" id="KW-0418">Kinase</keyword>